<gene>
    <name evidence="2" type="ORF">SM757_22510</name>
</gene>
<dbReference type="EMBL" id="JAXOJX010000042">
    <property type="protein sequence ID" value="MDZ5459355.1"/>
    <property type="molecule type" value="Genomic_DNA"/>
</dbReference>
<sequence>MTDNAGHRAGVFHGKPGLPSRKSIEKASKTPSCFKLHAARPKKAWMR</sequence>
<organism evidence="2 3">
    <name type="scientific">Azohydromonas lata</name>
    <dbReference type="NCBI Taxonomy" id="45677"/>
    <lineage>
        <taxon>Bacteria</taxon>
        <taxon>Pseudomonadati</taxon>
        <taxon>Pseudomonadota</taxon>
        <taxon>Betaproteobacteria</taxon>
        <taxon>Burkholderiales</taxon>
        <taxon>Sphaerotilaceae</taxon>
        <taxon>Azohydromonas</taxon>
    </lineage>
</organism>
<feature type="region of interest" description="Disordered" evidence="1">
    <location>
        <begin position="1"/>
        <end position="32"/>
    </location>
</feature>
<reference evidence="2 3" key="1">
    <citation type="submission" date="2023-11" db="EMBL/GenBank/DDBJ databases">
        <title>Draft genome of Azohydromonas lata strain H1 (DSM1123), a polyhydroxyalkanoate producer.</title>
        <authorList>
            <person name="Traversa D."/>
            <person name="D'Addabbo P."/>
            <person name="Pazzani C."/>
            <person name="Manzari C."/>
            <person name="Chiara M."/>
            <person name="Scrascia M."/>
        </authorList>
    </citation>
    <scope>NUCLEOTIDE SEQUENCE [LARGE SCALE GENOMIC DNA]</scope>
    <source>
        <strain evidence="2 3">H1</strain>
    </source>
</reference>
<keyword evidence="3" id="KW-1185">Reference proteome</keyword>
<proteinExistence type="predicted"/>
<comment type="caution">
    <text evidence="2">The sequence shown here is derived from an EMBL/GenBank/DDBJ whole genome shotgun (WGS) entry which is preliminary data.</text>
</comment>
<dbReference type="RefSeq" id="WP_169805871.1">
    <property type="nucleotide sequence ID" value="NZ_JAXOJX010000042.1"/>
</dbReference>
<evidence type="ECO:0000313" key="3">
    <source>
        <dbReference type="Proteomes" id="UP001293718"/>
    </source>
</evidence>
<dbReference type="Proteomes" id="UP001293718">
    <property type="component" value="Unassembled WGS sequence"/>
</dbReference>
<accession>A0ABU5IKE5</accession>
<evidence type="ECO:0000256" key="1">
    <source>
        <dbReference type="SAM" id="MobiDB-lite"/>
    </source>
</evidence>
<evidence type="ECO:0000313" key="2">
    <source>
        <dbReference type="EMBL" id="MDZ5459355.1"/>
    </source>
</evidence>
<protein>
    <submittedName>
        <fullName evidence="2">Uncharacterized protein</fullName>
    </submittedName>
</protein>
<name>A0ABU5IKE5_9BURK</name>